<dbReference type="EMBL" id="CP025612">
    <property type="protein sequence ID" value="AUN31997.1"/>
    <property type="molecule type" value="Genomic_DNA"/>
</dbReference>
<dbReference type="EC" id="2.1.1.37" evidence="1"/>
<keyword evidence="3" id="KW-0808">Transferase</keyword>
<dbReference type="GO" id="GO:0003886">
    <property type="term" value="F:DNA (cytosine-5-)-methyltransferase activity"/>
    <property type="evidence" value="ECO:0007669"/>
    <property type="project" value="UniProtKB-EC"/>
</dbReference>
<dbReference type="OrthoDB" id="9813719at2"/>
<keyword evidence="5" id="KW-0680">Restriction system</keyword>
<dbReference type="GO" id="GO:0009307">
    <property type="term" value="P:DNA restriction-modification system"/>
    <property type="evidence" value="ECO:0007669"/>
    <property type="project" value="UniProtKB-KW"/>
</dbReference>
<evidence type="ECO:0000256" key="5">
    <source>
        <dbReference type="ARBA" id="ARBA00022747"/>
    </source>
</evidence>
<keyword evidence="2" id="KW-0489">Methyltransferase</keyword>
<dbReference type="PANTHER" id="PTHR10629:SF52">
    <property type="entry name" value="DNA (CYTOSINE-5)-METHYLTRANSFERASE 1"/>
    <property type="match status" value="1"/>
</dbReference>
<dbReference type="InterPro" id="IPR029063">
    <property type="entry name" value="SAM-dependent_MTases_sf"/>
</dbReference>
<dbReference type="Gene3D" id="3.40.50.150">
    <property type="entry name" value="Vaccinia Virus protein VP39"/>
    <property type="match status" value="1"/>
</dbReference>
<dbReference type="Proteomes" id="UP000234752">
    <property type="component" value="Chromosome eg_2"/>
</dbReference>
<dbReference type="Pfam" id="PF00145">
    <property type="entry name" value="DNA_methylase"/>
    <property type="match status" value="1"/>
</dbReference>
<dbReference type="REBASE" id="228763">
    <property type="entry name" value="M.NcyTH16ORF16340P"/>
</dbReference>
<protein>
    <recommendedName>
        <fullName evidence="1">DNA (cytosine-5-)-methyltransferase</fullName>
        <ecNumber evidence="1">2.1.1.37</ecNumber>
    </recommendedName>
</protein>
<evidence type="ECO:0000256" key="4">
    <source>
        <dbReference type="ARBA" id="ARBA00022691"/>
    </source>
</evidence>
<dbReference type="InterPro" id="IPR001525">
    <property type="entry name" value="C5_MeTfrase"/>
</dbReference>
<dbReference type="KEGG" id="ncb:C0V82_16340"/>
<comment type="catalytic activity">
    <reaction evidence="6">
        <text>a 2'-deoxycytidine in DNA + S-adenosyl-L-methionine = a 5-methyl-2'-deoxycytidine in DNA + S-adenosyl-L-homocysteine + H(+)</text>
        <dbReference type="Rhea" id="RHEA:13681"/>
        <dbReference type="Rhea" id="RHEA-COMP:11369"/>
        <dbReference type="Rhea" id="RHEA-COMP:11370"/>
        <dbReference type="ChEBI" id="CHEBI:15378"/>
        <dbReference type="ChEBI" id="CHEBI:57856"/>
        <dbReference type="ChEBI" id="CHEBI:59789"/>
        <dbReference type="ChEBI" id="CHEBI:85452"/>
        <dbReference type="ChEBI" id="CHEBI:85454"/>
        <dbReference type="EC" id="2.1.1.37"/>
    </reaction>
</comment>
<dbReference type="PANTHER" id="PTHR10629">
    <property type="entry name" value="CYTOSINE-SPECIFIC METHYLTRANSFERASE"/>
    <property type="match status" value="1"/>
</dbReference>
<keyword evidence="8" id="KW-1185">Reference proteome</keyword>
<evidence type="ECO:0000256" key="6">
    <source>
        <dbReference type="ARBA" id="ARBA00047422"/>
    </source>
</evidence>
<keyword evidence="4" id="KW-0949">S-adenosyl-L-methionine</keyword>
<accession>A0A2K9NFZ6</accession>
<dbReference type="InterPro" id="IPR050390">
    <property type="entry name" value="C5-Methyltransferase"/>
</dbReference>
<dbReference type="RefSeq" id="WP_102113551.1">
    <property type="nucleotide sequence ID" value="NZ_BMGN01000012.1"/>
</dbReference>
<gene>
    <name evidence="7" type="ORF">C0V82_16340</name>
</gene>
<proteinExistence type="predicted"/>
<evidence type="ECO:0000256" key="2">
    <source>
        <dbReference type="ARBA" id="ARBA00022603"/>
    </source>
</evidence>
<evidence type="ECO:0000313" key="7">
    <source>
        <dbReference type="EMBL" id="AUN31997.1"/>
    </source>
</evidence>
<reference evidence="7 8" key="1">
    <citation type="submission" date="2017-12" db="EMBL/GenBank/DDBJ databases">
        <title>Genomes of bacteria within cyanobacterial aggregates.</title>
        <authorList>
            <person name="Cai H."/>
        </authorList>
    </citation>
    <scope>NUCLEOTIDE SEQUENCE [LARGE SCALE GENOMIC DNA]</scope>
    <source>
        <strain evidence="7 8">TH16</strain>
    </source>
</reference>
<evidence type="ECO:0000256" key="1">
    <source>
        <dbReference type="ARBA" id="ARBA00011975"/>
    </source>
</evidence>
<dbReference type="GO" id="GO:0003677">
    <property type="term" value="F:DNA binding"/>
    <property type="evidence" value="ECO:0007669"/>
    <property type="project" value="TreeGrafter"/>
</dbReference>
<dbReference type="AlphaFoldDB" id="A0A2K9NFZ6"/>
<dbReference type="GO" id="GO:0032259">
    <property type="term" value="P:methylation"/>
    <property type="evidence" value="ECO:0007669"/>
    <property type="project" value="UniProtKB-KW"/>
</dbReference>
<sequence>MPDSLFADLPVAPRGPRTRRIRRAITGIPAGQSLAKPWPLDGEINVVLFAGMGGACQGLEEAGFPVHVAVNHDGVAIAAHKALNPHTKHLQADIYEVCPLDATGGRAVNILWASPDCRDHSVAKGGAPRSPRVRSMPWQVCRWVGVLRRHGRGPSTVMLENVREIRGWGPLIAKRDKTTGRVLKLDGTVAAKGERVPREQQQLIRDPRHVGRHWRAWLAHMQALGVDWQDRDIVCADFGVPTTRKRLFGVGQLDGLPIVWPTQTHAHRHSAGVREGRLLPHASAASIIDWSLPLPSIFGRKKSLQPATQKRIAVGMKRFVLQSAEPFLVHTNHAGTRPPYGIDAPVPTVAGNRGGMALCGGALVPTTHTTSGDRVHDGQQPAPTITAGVKGGELALMAASVIQSAHGEGKPGRAQRWGAGTTSLRDALGTTTASGSSHGLLVAHLTRYHGERHPNEARGTDPADSLATLTTENRFGLVAATVIGAGGRSVQIPPIDVHGPLNTSTTKEDRCLVAAHLTKFNENSFGQHPLDGIDTLMAGATRFGVVAACLTEHRGASYAQPVHDAVGTQTATDHHAVTAAWMVQHNTGVIGHSPDDGTSTLTTLGTQQNVAGAFLIHQRGTGVPTSPAGCLRTLTAGGNKGGDHVGLSAAFLTEYYGTGGQHQGCADGLNTLSTVDRFGVTGASLTYPFLTPDQLARAKQVADFLRAHGVWSGGDVVTVAIDGSTWIVADIGMRMLKPHEAAAAHELTMPESITLAKLDADGRPVIGADGQVVTITRPLTKTEAMRLIGNSVPKRPAKLLALANARHPLDARRSAVAAE</sequence>
<organism evidence="7 8">
    <name type="scientific">Niveispirillum cyanobacteriorum</name>
    <dbReference type="NCBI Taxonomy" id="1612173"/>
    <lineage>
        <taxon>Bacteria</taxon>
        <taxon>Pseudomonadati</taxon>
        <taxon>Pseudomonadota</taxon>
        <taxon>Alphaproteobacteria</taxon>
        <taxon>Rhodospirillales</taxon>
        <taxon>Azospirillaceae</taxon>
        <taxon>Niveispirillum</taxon>
    </lineage>
</organism>
<dbReference type="GO" id="GO:0044027">
    <property type="term" value="P:negative regulation of gene expression via chromosomal CpG island methylation"/>
    <property type="evidence" value="ECO:0007669"/>
    <property type="project" value="TreeGrafter"/>
</dbReference>
<dbReference type="SUPFAM" id="SSF53335">
    <property type="entry name" value="S-adenosyl-L-methionine-dependent methyltransferases"/>
    <property type="match status" value="1"/>
</dbReference>
<name>A0A2K9NFZ6_9PROT</name>
<evidence type="ECO:0000313" key="8">
    <source>
        <dbReference type="Proteomes" id="UP000234752"/>
    </source>
</evidence>
<evidence type="ECO:0000256" key="3">
    <source>
        <dbReference type="ARBA" id="ARBA00022679"/>
    </source>
</evidence>